<dbReference type="AlphaFoldDB" id="A0A2N9HHE4"/>
<name>A0A2N9HHE4_FAGSY</name>
<dbReference type="EMBL" id="OIVN01003447">
    <property type="protein sequence ID" value="SPD11315.1"/>
    <property type="molecule type" value="Genomic_DNA"/>
</dbReference>
<accession>A0A2N9HHE4</accession>
<protein>
    <submittedName>
        <fullName evidence="1">Uncharacterized protein</fullName>
    </submittedName>
</protein>
<evidence type="ECO:0000313" key="1">
    <source>
        <dbReference type="EMBL" id="SPD11315.1"/>
    </source>
</evidence>
<organism evidence="1">
    <name type="scientific">Fagus sylvatica</name>
    <name type="common">Beechnut</name>
    <dbReference type="NCBI Taxonomy" id="28930"/>
    <lineage>
        <taxon>Eukaryota</taxon>
        <taxon>Viridiplantae</taxon>
        <taxon>Streptophyta</taxon>
        <taxon>Embryophyta</taxon>
        <taxon>Tracheophyta</taxon>
        <taxon>Spermatophyta</taxon>
        <taxon>Magnoliopsida</taxon>
        <taxon>eudicotyledons</taxon>
        <taxon>Gunneridae</taxon>
        <taxon>Pentapetalae</taxon>
        <taxon>rosids</taxon>
        <taxon>fabids</taxon>
        <taxon>Fagales</taxon>
        <taxon>Fagaceae</taxon>
        <taxon>Fagus</taxon>
    </lineage>
</organism>
<proteinExistence type="predicted"/>
<sequence>MGFNGDNGFWFRGWVSVATVGLCLGFNGDSGFGFGIQRCRRWVCSGSDGWFGFCGGFGFGFRRRRSAVGFGFDGGGFGFAAGFGLNGGGFGSAMGLGLRWVSALMVGGLVCGGFSGSFDGWFDFVVVLWL</sequence>
<gene>
    <name evidence="1" type="ORF">FSB_LOCUS39197</name>
</gene>
<reference evidence="1" key="1">
    <citation type="submission" date="2018-02" db="EMBL/GenBank/DDBJ databases">
        <authorList>
            <person name="Cohen D.B."/>
            <person name="Kent A.D."/>
        </authorList>
    </citation>
    <scope>NUCLEOTIDE SEQUENCE</scope>
</reference>